<dbReference type="GO" id="GO:0005576">
    <property type="term" value="C:extracellular region"/>
    <property type="evidence" value="ECO:0007669"/>
    <property type="project" value="UniProtKB-SubCell"/>
</dbReference>
<dbReference type="Proteomes" id="UP000076584">
    <property type="component" value="Unassembled WGS sequence"/>
</dbReference>
<name>A0A167C6Q3_COLIC</name>
<accession>A0A167C6Q3</accession>
<feature type="binding site" description="axial binding residue" evidence="14">
    <location>
        <position position="69"/>
    </location>
    <ligand>
        <name>heme</name>
        <dbReference type="ChEBI" id="CHEBI:30413"/>
    </ligand>
    <ligandPart>
        <name>Fe</name>
        <dbReference type="ChEBI" id="CHEBI:18248"/>
    </ligandPart>
</feature>
<evidence type="ECO:0000256" key="12">
    <source>
        <dbReference type="ARBA" id="ARBA00023288"/>
    </source>
</evidence>
<feature type="disulfide bond" evidence="14">
    <location>
        <begin position="55"/>
        <end position="86"/>
    </location>
</feature>
<feature type="non-terminal residue" evidence="18">
    <location>
        <position position="1"/>
    </location>
</feature>
<feature type="disulfide bond" evidence="14">
    <location>
        <begin position="65"/>
        <end position="72"/>
    </location>
</feature>
<evidence type="ECO:0000256" key="7">
    <source>
        <dbReference type="ARBA" id="ARBA00022692"/>
    </source>
</evidence>
<evidence type="ECO:0000259" key="17">
    <source>
        <dbReference type="PROSITE" id="PS52012"/>
    </source>
</evidence>
<gene>
    <name evidence="18" type="ORF">CI238_09423</name>
</gene>
<evidence type="ECO:0000256" key="3">
    <source>
        <dbReference type="ARBA" id="ARBA00004613"/>
    </source>
</evidence>
<evidence type="ECO:0000313" key="18">
    <source>
        <dbReference type="EMBL" id="KZL82203.1"/>
    </source>
</evidence>
<keyword evidence="6" id="KW-0336">GPI-anchor</keyword>
<keyword evidence="14" id="KW-0479">Metal-binding</keyword>
<dbReference type="EMBL" id="LFIW01001488">
    <property type="protein sequence ID" value="KZL82203.1"/>
    <property type="molecule type" value="Genomic_DNA"/>
</dbReference>
<organism evidence="18 19">
    <name type="scientific">Colletotrichum incanum</name>
    <name type="common">Soybean anthracnose fungus</name>
    <dbReference type="NCBI Taxonomy" id="1573173"/>
    <lineage>
        <taxon>Eukaryota</taxon>
        <taxon>Fungi</taxon>
        <taxon>Dikarya</taxon>
        <taxon>Ascomycota</taxon>
        <taxon>Pezizomycotina</taxon>
        <taxon>Sordariomycetes</taxon>
        <taxon>Hypocreomycetidae</taxon>
        <taxon>Glomerellales</taxon>
        <taxon>Glomerellaceae</taxon>
        <taxon>Colletotrichum</taxon>
        <taxon>Colletotrichum spaethianum species complex</taxon>
    </lineage>
</organism>
<evidence type="ECO:0000256" key="4">
    <source>
        <dbReference type="ARBA" id="ARBA00010031"/>
    </source>
</evidence>
<sequence>LERPLDSRGSEPSLTARFTMVAVRFAILLVCFCGFGVVAGADLPTQGVPSCAIRCIDHEIGYSNCSIADQECMCHDDVFATSVQKCVVQNCTVKEALVAQNQSSTACHVPVTELNFFHQWFRPLLFGLPTFFMMGRLTNKWLRVSPWGWDDTTIIVAYLVLAAFLPAAYLAERAGAGRDIWALTPDQITELLLIWYIFGVLYFVSLAFIKISIIFLYFRIFPDEKFRKALWLTQVFNVLLLISFVAAQLALCQPLKLAWVGWTKEIEGKCFNRNVFIILHGAINVALDLWMLILPLTQLYGLHMQIRKKLGVMLMFSIGIFLTAVSAYRIKAVLVFAKSYNVSADSLETALWSHIELCVGVVVACLPSTRQVWTRFFPIILKFAQNSKSVTSTELSQSSEPSVQRKAIVTSVKTTPRSNPPGEEDKVTISTSTETY</sequence>
<keyword evidence="7 16" id="KW-0812">Transmembrane</keyword>
<evidence type="ECO:0000256" key="14">
    <source>
        <dbReference type="PROSITE-ProRule" id="PRU01356"/>
    </source>
</evidence>
<evidence type="ECO:0000256" key="8">
    <source>
        <dbReference type="ARBA" id="ARBA00022729"/>
    </source>
</evidence>
<comment type="similarity">
    <text evidence="4">Belongs to the RBT5 family.</text>
</comment>
<comment type="similarity">
    <text evidence="13">Belongs to the SAT4 family.</text>
</comment>
<comment type="caution">
    <text evidence="18">The sequence shown here is derived from an EMBL/GenBank/DDBJ whole genome shotgun (WGS) entry which is preliminary data.</text>
</comment>
<dbReference type="GO" id="GO:0098552">
    <property type="term" value="C:side of membrane"/>
    <property type="evidence" value="ECO:0007669"/>
    <property type="project" value="UniProtKB-KW"/>
</dbReference>
<feature type="transmembrane region" description="Helical" evidence="16">
    <location>
        <begin position="191"/>
        <end position="218"/>
    </location>
</feature>
<feature type="transmembrane region" description="Helical" evidence="16">
    <location>
        <begin position="21"/>
        <end position="41"/>
    </location>
</feature>
<evidence type="ECO:0000256" key="5">
    <source>
        <dbReference type="ARBA" id="ARBA00022525"/>
    </source>
</evidence>
<dbReference type="InterPro" id="IPR049326">
    <property type="entry name" value="Rhodopsin_dom_fungi"/>
</dbReference>
<dbReference type="GO" id="GO:0046872">
    <property type="term" value="F:metal ion binding"/>
    <property type="evidence" value="ECO:0007669"/>
    <property type="project" value="UniProtKB-UniRule"/>
</dbReference>
<evidence type="ECO:0000256" key="11">
    <source>
        <dbReference type="ARBA" id="ARBA00023157"/>
    </source>
</evidence>
<feature type="disulfide bond" evidence="14">
    <location>
        <begin position="51"/>
        <end position="91"/>
    </location>
</feature>
<evidence type="ECO:0000256" key="10">
    <source>
        <dbReference type="ARBA" id="ARBA00023136"/>
    </source>
</evidence>
<reference evidence="18 19" key="1">
    <citation type="submission" date="2015-06" db="EMBL/GenBank/DDBJ databases">
        <title>Survival trade-offs in plant roots during colonization by closely related pathogenic and mutualistic fungi.</title>
        <authorList>
            <person name="Hacquard S."/>
            <person name="Kracher B."/>
            <person name="Hiruma K."/>
            <person name="Weinman A."/>
            <person name="Muench P."/>
            <person name="Garrido Oter R."/>
            <person name="Ver Loren van Themaat E."/>
            <person name="Dallerey J.-F."/>
            <person name="Damm U."/>
            <person name="Henrissat B."/>
            <person name="Lespinet O."/>
            <person name="Thon M."/>
            <person name="Kemen E."/>
            <person name="McHardy A.C."/>
            <person name="Schulze-Lefert P."/>
            <person name="O'Connell R.J."/>
        </authorList>
    </citation>
    <scope>NUCLEOTIDE SEQUENCE [LARGE SCALE GENOMIC DNA]</scope>
    <source>
        <strain evidence="18 19">MAFF 238704</strain>
    </source>
</reference>
<comment type="subcellular location">
    <subcellularLocation>
        <location evidence="2">Membrane</location>
        <topology evidence="2">Lipid-anchor</topology>
        <topology evidence="2">GPI-anchor</topology>
    </subcellularLocation>
    <subcellularLocation>
        <location evidence="1">Membrane</location>
        <topology evidence="1">Multi-pass membrane protein</topology>
    </subcellularLocation>
    <subcellularLocation>
        <location evidence="3">Secreted</location>
    </subcellularLocation>
</comment>
<feature type="region of interest" description="Disordered" evidence="15">
    <location>
        <begin position="394"/>
        <end position="436"/>
    </location>
</feature>
<feature type="transmembrane region" description="Helical" evidence="16">
    <location>
        <begin position="271"/>
        <end position="290"/>
    </location>
</feature>
<feature type="disulfide bond" evidence="14">
    <location>
        <begin position="74"/>
        <end position="107"/>
    </location>
</feature>
<evidence type="ECO:0000256" key="16">
    <source>
        <dbReference type="SAM" id="Phobius"/>
    </source>
</evidence>
<protein>
    <submittedName>
        <fullName evidence="18">Cfem domain-containing protein</fullName>
    </submittedName>
</protein>
<keyword evidence="6" id="KW-0325">Glycoprotein</keyword>
<feature type="transmembrane region" description="Helical" evidence="16">
    <location>
        <begin position="310"/>
        <end position="330"/>
    </location>
</feature>
<keyword evidence="12" id="KW-0449">Lipoprotein</keyword>
<dbReference type="Pfam" id="PF20684">
    <property type="entry name" value="Fung_rhodopsin"/>
    <property type="match status" value="1"/>
</dbReference>
<dbReference type="InterPro" id="IPR008427">
    <property type="entry name" value="Extracellular_membr_CFEM_dom"/>
</dbReference>
<evidence type="ECO:0000256" key="1">
    <source>
        <dbReference type="ARBA" id="ARBA00004141"/>
    </source>
</evidence>
<dbReference type="PANTHER" id="PTHR33048:SF143">
    <property type="entry name" value="EXTRACELLULAR MEMBRANE PROTEIN CFEM DOMAIN-CONTAINING PROTEIN-RELATED"/>
    <property type="match status" value="1"/>
</dbReference>
<feature type="transmembrane region" description="Helical" evidence="16">
    <location>
        <begin position="151"/>
        <end position="171"/>
    </location>
</feature>
<feature type="transmembrane region" description="Helical" evidence="16">
    <location>
        <begin position="230"/>
        <end position="251"/>
    </location>
</feature>
<evidence type="ECO:0000256" key="9">
    <source>
        <dbReference type="ARBA" id="ARBA00022989"/>
    </source>
</evidence>
<evidence type="ECO:0000313" key="19">
    <source>
        <dbReference type="Proteomes" id="UP000076584"/>
    </source>
</evidence>
<evidence type="ECO:0000256" key="2">
    <source>
        <dbReference type="ARBA" id="ARBA00004589"/>
    </source>
</evidence>
<keyword evidence="11 14" id="KW-1015">Disulfide bond</keyword>
<evidence type="ECO:0000256" key="13">
    <source>
        <dbReference type="ARBA" id="ARBA00038359"/>
    </source>
</evidence>
<keyword evidence="14" id="KW-0408">Iron</keyword>
<keyword evidence="10 16" id="KW-0472">Membrane</keyword>
<dbReference type="InterPro" id="IPR052337">
    <property type="entry name" value="SAT4-like"/>
</dbReference>
<dbReference type="PROSITE" id="PS52012">
    <property type="entry name" value="CFEM"/>
    <property type="match status" value="1"/>
</dbReference>
<evidence type="ECO:0000256" key="6">
    <source>
        <dbReference type="ARBA" id="ARBA00022622"/>
    </source>
</evidence>
<keyword evidence="19" id="KW-1185">Reference proteome</keyword>
<keyword evidence="9 16" id="KW-1133">Transmembrane helix</keyword>
<keyword evidence="14" id="KW-0349">Heme</keyword>
<proteinExistence type="inferred from homology"/>
<dbReference type="Pfam" id="PF05730">
    <property type="entry name" value="CFEM"/>
    <property type="match status" value="1"/>
</dbReference>
<dbReference type="AlphaFoldDB" id="A0A167C6Q3"/>
<evidence type="ECO:0000256" key="15">
    <source>
        <dbReference type="SAM" id="MobiDB-lite"/>
    </source>
</evidence>
<keyword evidence="8" id="KW-0732">Signal</keyword>
<dbReference type="PANTHER" id="PTHR33048">
    <property type="entry name" value="PTH11-LIKE INTEGRAL MEMBRANE PROTEIN (AFU_ORTHOLOGUE AFUA_5G11245)"/>
    <property type="match status" value="1"/>
</dbReference>
<feature type="domain" description="CFEM" evidence="17">
    <location>
        <begin position="23"/>
        <end position="132"/>
    </location>
</feature>
<keyword evidence="5" id="KW-0964">Secreted</keyword>